<proteinExistence type="predicted"/>
<evidence type="ECO:0000313" key="2">
    <source>
        <dbReference type="Proteomes" id="UP000014174"/>
    </source>
</evidence>
<protein>
    <submittedName>
        <fullName evidence="1">Uncharacterized protein</fullName>
    </submittedName>
</protein>
<sequence>MSNNVVNHNEEFLEIQIALSDESPAGLTELKKHITKQEIKGVIYVEVLRDTVKTGQMGIGVNMNALGATIKVLEGSVVQLVNCLQKYVDNYITSITVTTKEGIVIEISHGRSLNQNS</sequence>
<evidence type="ECO:0000313" key="1">
    <source>
        <dbReference type="EMBL" id="EOR96324.1"/>
    </source>
</evidence>
<dbReference type="RefSeq" id="WP_016193808.1">
    <property type="nucleotide sequence ID" value="NZ_AQPN01000020.1"/>
</dbReference>
<gene>
    <name evidence="1" type="ORF">ADIARSV_0559</name>
</gene>
<name>R9H569_9SPHI</name>
<comment type="caution">
    <text evidence="1">The sequence shown here is derived from an EMBL/GenBank/DDBJ whole genome shotgun (WGS) entry which is preliminary data.</text>
</comment>
<organism evidence="1 2">
    <name type="scientific">Arcticibacter svalbardensis MN12-7</name>
    <dbReference type="NCBI Taxonomy" id="1150600"/>
    <lineage>
        <taxon>Bacteria</taxon>
        <taxon>Pseudomonadati</taxon>
        <taxon>Bacteroidota</taxon>
        <taxon>Sphingobacteriia</taxon>
        <taxon>Sphingobacteriales</taxon>
        <taxon>Sphingobacteriaceae</taxon>
        <taxon>Arcticibacter</taxon>
    </lineage>
</organism>
<dbReference type="OrthoDB" id="1494721at2"/>
<dbReference type="EMBL" id="AQPN01000020">
    <property type="protein sequence ID" value="EOR96324.1"/>
    <property type="molecule type" value="Genomic_DNA"/>
</dbReference>
<dbReference type="Proteomes" id="UP000014174">
    <property type="component" value="Unassembled WGS sequence"/>
</dbReference>
<accession>R9H569</accession>
<dbReference type="AlphaFoldDB" id="R9H569"/>
<reference evidence="1 2" key="1">
    <citation type="journal article" date="2013" name="Genome Announc.">
        <title>Draft Genome Sequence of Arcticibacter svalbardensis Strain MN12-7T, a Member of the Family Sphingobacteriaceae Isolated from an Arctic Soil Sample.</title>
        <authorList>
            <person name="Shivaji S."/>
            <person name="Ara S."/>
            <person name="Prasad S."/>
            <person name="Manasa B.P."/>
            <person name="Begum Z."/>
            <person name="Singh A."/>
            <person name="Kumar Pinnaka A."/>
        </authorList>
    </citation>
    <scope>NUCLEOTIDE SEQUENCE [LARGE SCALE GENOMIC DNA]</scope>
    <source>
        <strain evidence="1 2">MN12-7</strain>
    </source>
</reference>
<keyword evidence="2" id="KW-1185">Reference proteome</keyword>